<keyword evidence="1" id="KW-0547">Nucleotide-binding</keyword>
<dbReference type="Gene3D" id="3.30.565.10">
    <property type="entry name" value="Histidine kinase-like ATPase, C-terminal domain"/>
    <property type="match status" value="1"/>
</dbReference>
<gene>
    <name evidence="1" type="ORF">H9Q13_02175</name>
</gene>
<keyword evidence="2" id="KW-1185">Reference proteome</keyword>
<sequence length="662" mass="76200">MTKAISPKYQMRMSLNVLNHLGINLYSNIPAVLSEVVANAYDADATRVDITLTENSIIIKDNGHGMTLNDINAKFLYVGYQRRENSEELSHSLKRKVMGRKGIGKLSLFSIANNIEVHSIRKNPNSGLTEKNGLIMNRNDIVKQIGKNETGVYIPSNVEESEFDIDCGTRLIITDLKKNISHTHNFLKKRLARRFTVIDDKDFQVFINEEAITFKDRDYMSKVQFLWTVGDNLIDYSKWFNFERINRLNGDVDGTPYKISGWIGAVEKPSDLDQDNINNNKISIICRGKMAQEDILESFNEGGIYATYLIGELHADFLDDSDKDDIATSSRQKIDEEDPRYQVLESHIYKLLKQIQGVWTNLRNEVAIATAVQKADAFNPVLTEWFSSLRTESRKNHALKLFSAIETLHFTPQEEKEKKRELYKQGILAFEKLKLRDSLHELEKIKNPQDIKLASIFTDLSDIEANLYYDIAYQRVDVIHKFQEQLDDNNKEKLLQLYLFDNLWLLNPSWERATSGNAILEKNVDAEFGKVNAGLTAEEKAGRMDIKYRTSAGKHIIVELKRYLPSYPISPTKLYNQGKKYRSALKKCINVAGQGDPPIEIIFVLGKRFNDEDYNESLELLKLINGRIIYYDDLIKDSLDSYSEYLDKQKEVSRIRAIIDRI</sequence>
<dbReference type="Proteomes" id="UP000625551">
    <property type="component" value="Unassembled WGS sequence"/>
</dbReference>
<name>A0ABR7XCC9_9BACT</name>
<proteinExistence type="predicted"/>
<reference evidence="1 2" key="1">
    <citation type="submission" date="2020-09" db="EMBL/GenBank/DDBJ databases">
        <title>Genome sequencing and assembly of Pontibacter sp.</title>
        <authorList>
            <person name="Chhetri G."/>
        </authorList>
    </citation>
    <scope>NUCLEOTIDE SEQUENCE [LARGE SCALE GENOMIC DNA]</scope>
    <source>
        <strain evidence="1 2">JH31</strain>
    </source>
</reference>
<comment type="caution">
    <text evidence="1">The sequence shown here is derived from an EMBL/GenBank/DDBJ whole genome shotgun (WGS) entry which is preliminary data.</text>
</comment>
<keyword evidence="1" id="KW-0067">ATP-binding</keyword>
<protein>
    <submittedName>
        <fullName evidence="1">ATP-binding protein</fullName>
    </submittedName>
</protein>
<organism evidence="1 2">
    <name type="scientific">Pontibacter aquaedesilientis</name>
    <dbReference type="NCBI Taxonomy" id="2766980"/>
    <lineage>
        <taxon>Bacteria</taxon>
        <taxon>Pseudomonadati</taxon>
        <taxon>Bacteroidota</taxon>
        <taxon>Cytophagia</taxon>
        <taxon>Cytophagales</taxon>
        <taxon>Hymenobacteraceae</taxon>
        <taxon>Pontibacter</taxon>
    </lineage>
</organism>
<dbReference type="Pfam" id="PF13589">
    <property type="entry name" value="HATPase_c_3"/>
    <property type="match status" value="1"/>
</dbReference>
<dbReference type="InterPro" id="IPR036890">
    <property type="entry name" value="HATPase_C_sf"/>
</dbReference>
<evidence type="ECO:0000313" key="2">
    <source>
        <dbReference type="Proteomes" id="UP000625551"/>
    </source>
</evidence>
<dbReference type="EMBL" id="JACXAJ010000001">
    <property type="protein sequence ID" value="MBD1395958.1"/>
    <property type="molecule type" value="Genomic_DNA"/>
</dbReference>
<dbReference type="GO" id="GO:0005524">
    <property type="term" value="F:ATP binding"/>
    <property type="evidence" value="ECO:0007669"/>
    <property type="project" value="UniProtKB-KW"/>
</dbReference>
<dbReference type="RefSeq" id="WP_191182108.1">
    <property type="nucleotide sequence ID" value="NZ_JACXAJ010000001.1"/>
</dbReference>
<evidence type="ECO:0000313" key="1">
    <source>
        <dbReference type="EMBL" id="MBD1395958.1"/>
    </source>
</evidence>
<accession>A0ABR7XCC9</accession>
<dbReference type="SUPFAM" id="SSF55874">
    <property type="entry name" value="ATPase domain of HSP90 chaperone/DNA topoisomerase II/histidine kinase"/>
    <property type="match status" value="1"/>
</dbReference>